<dbReference type="Pfam" id="PF12704">
    <property type="entry name" value="MacB_PCD"/>
    <property type="match status" value="1"/>
</dbReference>
<feature type="domain" description="MacB-like periplasmic core" evidence="9">
    <location>
        <begin position="86"/>
        <end position="265"/>
    </location>
</feature>
<keyword evidence="2" id="KW-1003">Cell membrane</keyword>
<name>A0A6J4MR65_9BACT</name>
<dbReference type="PANTHER" id="PTHR30572">
    <property type="entry name" value="MEMBRANE COMPONENT OF TRANSPORTER-RELATED"/>
    <property type="match status" value="1"/>
</dbReference>
<evidence type="ECO:0000256" key="3">
    <source>
        <dbReference type="ARBA" id="ARBA00022692"/>
    </source>
</evidence>
<dbReference type="GO" id="GO:0005886">
    <property type="term" value="C:plasma membrane"/>
    <property type="evidence" value="ECO:0007669"/>
    <property type="project" value="UniProtKB-SubCell"/>
</dbReference>
<keyword evidence="4 7" id="KW-1133">Transmembrane helix</keyword>
<gene>
    <name evidence="10" type="ORF">AVDCRST_MAG68-4907</name>
</gene>
<evidence type="ECO:0000259" key="9">
    <source>
        <dbReference type="Pfam" id="PF12704"/>
    </source>
</evidence>
<dbReference type="AlphaFoldDB" id="A0A6J4MR65"/>
<comment type="similarity">
    <text evidence="6">Belongs to the ABC-4 integral membrane protein family.</text>
</comment>
<feature type="transmembrane region" description="Helical" evidence="7">
    <location>
        <begin position="306"/>
        <end position="326"/>
    </location>
</feature>
<evidence type="ECO:0000256" key="4">
    <source>
        <dbReference type="ARBA" id="ARBA00022989"/>
    </source>
</evidence>
<accession>A0A6J4MR65</accession>
<evidence type="ECO:0000256" key="6">
    <source>
        <dbReference type="ARBA" id="ARBA00038076"/>
    </source>
</evidence>
<feature type="transmembrane region" description="Helical" evidence="7">
    <location>
        <begin position="361"/>
        <end position="381"/>
    </location>
</feature>
<evidence type="ECO:0000256" key="2">
    <source>
        <dbReference type="ARBA" id="ARBA00022475"/>
    </source>
</evidence>
<sequence>AGTAAVAVAAVLLFGVAPAWGAARVDLAGALRRGAPGAGGHRSRLRGALVVSQVALSLLALASAGLFARALAALHDADAGFRTPERVLLVGTDFGFAGVRDDARQRDAVARVLERVRALPGVRAAGAATFVQMSVQGADATDARPLDGGDQRITQVSHVTPGYFAALGMPIVRGRAIGDEDRPGAPAAVVLNETLARGLWPGADPIGRRVEVGGAQATVVGVARDGVYDFDGLGKPAGGFAYLAYAQSPAEGVTLHVRADGAPAALVPAVRSALAAVDPRLPVLRPRTLAEHASGAFFVQRTAATLLGLLGAAAALLAALGVYGVVSYSVSRRTREIGIRAALGAAGRRIAGGFVGESVRMAAGGLLLGVLLALGLGRLLHAQLPGVAAWDPATLAAAALAVTACTLAATWIPARRAARVDPATTLRSE</sequence>
<evidence type="ECO:0000256" key="7">
    <source>
        <dbReference type="SAM" id="Phobius"/>
    </source>
</evidence>
<proteinExistence type="inferred from homology"/>
<dbReference type="InterPro" id="IPR003838">
    <property type="entry name" value="ABC3_permease_C"/>
</dbReference>
<comment type="subcellular location">
    <subcellularLocation>
        <location evidence="1">Cell membrane</location>
        <topology evidence="1">Multi-pass membrane protein</topology>
    </subcellularLocation>
</comment>
<evidence type="ECO:0000256" key="1">
    <source>
        <dbReference type="ARBA" id="ARBA00004651"/>
    </source>
</evidence>
<organism evidence="10">
    <name type="scientific">uncultured Gemmatimonadota bacterium</name>
    <dbReference type="NCBI Taxonomy" id="203437"/>
    <lineage>
        <taxon>Bacteria</taxon>
        <taxon>Pseudomonadati</taxon>
        <taxon>Gemmatimonadota</taxon>
        <taxon>environmental samples</taxon>
    </lineage>
</organism>
<evidence type="ECO:0008006" key="11">
    <source>
        <dbReference type="Google" id="ProtNLM"/>
    </source>
</evidence>
<reference evidence="10" key="1">
    <citation type="submission" date="2020-02" db="EMBL/GenBank/DDBJ databases">
        <authorList>
            <person name="Meier V. D."/>
        </authorList>
    </citation>
    <scope>NUCLEOTIDE SEQUENCE</scope>
    <source>
        <strain evidence="10">AVDCRST_MAG68</strain>
    </source>
</reference>
<feature type="transmembrane region" description="Helical" evidence="7">
    <location>
        <begin position="45"/>
        <end position="68"/>
    </location>
</feature>
<evidence type="ECO:0000256" key="5">
    <source>
        <dbReference type="ARBA" id="ARBA00023136"/>
    </source>
</evidence>
<dbReference type="InterPro" id="IPR025857">
    <property type="entry name" value="MacB_PCD"/>
</dbReference>
<feature type="domain" description="ABC3 transporter permease C-terminal" evidence="8">
    <location>
        <begin position="310"/>
        <end position="422"/>
    </location>
</feature>
<feature type="non-terminal residue" evidence="10">
    <location>
        <position position="1"/>
    </location>
</feature>
<keyword evidence="5 7" id="KW-0472">Membrane</keyword>
<dbReference type="Pfam" id="PF02687">
    <property type="entry name" value="FtsX"/>
    <property type="match status" value="1"/>
</dbReference>
<evidence type="ECO:0000259" key="8">
    <source>
        <dbReference type="Pfam" id="PF02687"/>
    </source>
</evidence>
<dbReference type="PANTHER" id="PTHR30572:SF4">
    <property type="entry name" value="ABC TRANSPORTER PERMEASE YTRF"/>
    <property type="match status" value="1"/>
</dbReference>
<evidence type="ECO:0000313" key="10">
    <source>
        <dbReference type="EMBL" id="CAA9366531.1"/>
    </source>
</evidence>
<dbReference type="InterPro" id="IPR050250">
    <property type="entry name" value="Macrolide_Exporter_MacB"/>
</dbReference>
<feature type="transmembrane region" description="Helical" evidence="7">
    <location>
        <begin position="393"/>
        <end position="412"/>
    </location>
</feature>
<dbReference type="EMBL" id="CADCTW010000221">
    <property type="protein sequence ID" value="CAA9366531.1"/>
    <property type="molecule type" value="Genomic_DNA"/>
</dbReference>
<protein>
    <recommendedName>
        <fullName evidence="11">FtsX-like permease family protein</fullName>
    </recommendedName>
</protein>
<dbReference type="GO" id="GO:0022857">
    <property type="term" value="F:transmembrane transporter activity"/>
    <property type="evidence" value="ECO:0007669"/>
    <property type="project" value="TreeGrafter"/>
</dbReference>
<keyword evidence="3 7" id="KW-0812">Transmembrane</keyword>